<dbReference type="GeneID" id="129330289"/>
<proteinExistence type="predicted"/>
<accession>A0AA97KZ00</accession>
<feature type="region of interest" description="Disordered" evidence="1">
    <location>
        <begin position="77"/>
        <end position="122"/>
    </location>
</feature>
<dbReference type="RefSeq" id="XP_054836300.1">
    <property type="nucleotide sequence ID" value="XM_054980325.1"/>
</dbReference>
<dbReference type="GO" id="GO:0031965">
    <property type="term" value="C:nuclear membrane"/>
    <property type="evidence" value="ECO:0007669"/>
    <property type="project" value="TreeGrafter"/>
</dbReference>
<dbReference type="AlphaFoldDB" id="A0AA97KZ00"/>
<keyword evidence="2" id="KW-1185">Reference proteome</keyword>
<sequence length="206" mass="22839">MACFPSFRTSLGLGNASELSDVFSNCLLTELQSRQPQQRNCAIYRPWYSPYSYFVCMDKDSQVDSCSFPGALTASSREAPAVTDQAEEIPDSISSSSGSRQKARPRENGGRKGRTAPKAKDRITSQDILLASKWQPLQQNGFKCMACCRMFPSLHSLKTHIKCGLKEGYSCKVYYQKLKALWEKERKCQLGNGLAGGGSHSTKKSK</sequence>
<evidence type="ECO:0000256" key="1">
    <source>
        <dbReference type="SAM" id="MobiDB-lite"/>
    </source>
</evidence>
<evidence type="ECO:0000313" key="3">
    <source>
        <dbReference type="RefSeq" id="XP_054836300.1"/>
    </source>
</evidence>
<dbReference type="PANTHER" id="PTHR33517">
    <property type="entry name" value="PROTEIN FAM170B-RELATED"/>
    <property type="match status" value="1"/>
</dbReference>
<dbReference type="GO" id="GO:0009566">
    <property type="term" value="P:fertilization"/>
    <property type="evidence" value="ECO:0007669"/>
    <property type="project" value="TreeGrafter"/>
</dbReference>
<dbReference type="CTD" id="284680"/>
<dbReference type="PANTHER" id="PTHR33517:SF4">
    <property type="entry name" value="SPERMATOGENESIS-ASSOCIATED PROTEIN 46"/>
    <property type="match status" value="1"/>
</dbReference>
<name>A0AA97KZ00_EUBMA</name>
<organism evidence="2 3">
    <name type="scientific">Eublepharis macularius</name>
    <name type="common">Leopard gecko</name>
    <name type="synonym">Cyrtodactylus macularius</name>
    <dbReference type="NCBI Taxonomy" id="481883"/>
    <lineage>
        <taxon>Eukaryota</taxon>
        <taxon>Metazoa</taxon>
        <taxon>Chordata</taxon>
        <taxon>Craniata</taxon>
        <taxon>Vertebrata</taxon>
        <taxon>Euteleostomi</taxon>
        <taxon>Lepidosauria</taxon>
        <taxon>Squamata</taxon>
        <taxon>Bifurcata</taxon>
        <taxon>Gekkota</taxon>
        <taxon>Eublepharidae</taxon>
        <taxon>Eublepharinae</taxon>
        <taxon>Eublepharis</taxon>
    </lineage>
</organism>
<dbReference type="Proteomes" id="UP001190640">
    <property type="component" value="Chromosome 5"/>
</dbReference>
<protein>
    <submittedName>
        <fullName evidence="3">Spermatogenesis-associated protein 46</fullName>
    </submittedName>
</protein>
<gene>
    <name evidence="3" type="primary">SPATA46</name>
</gene>
<dbReference type="Pfam" id="PF17734">
    <property type="entry name" value="Spt46"/>
    <property type="match status" value="1"/>
</dbReference>
<evidence type="ECO:0000313" key="2">
    <source>
        <dbReference type="Proteomes" id="UP001190640"/>
    </source>
</evidence>
<dbReference type="KEGG" id="emc:129330289"/>
<dbReference type="InterPro" id="IPR040879">
    <property type="entry name" value="Spt46-like"/>
</dbReference>
<reference evidence="3" key="1">
    <citation type="submission" date="2025-08" db="UniProtKB">
        <authorList>
            <consortium name="RefSeq"/>
        </authorList>
    </citation>
    <scope>IDENTIFICATION</scope>
    <source>
        <tissue evidence="3">Blood</tissue>
    </source>
</reference>